<dbReference type="InterPro" id="IPR045100">
    <property type="entry name" value="TUT4/7_NTP_transf"/>
</dbReference>
<proteinExistence type="predicted"/>
<evidence type="ECO:0000259" key="2">
    <source>
        <dbReference type="Pfam" id="PF19088"/>
    </source>
</evidence>
<dbReference type="Gene3D" id="3.30.460.10">
    <property type="entry name" value="Beta Polymerase, domain 2"/>
    <property type="match status" value="1"/>
</dbReference>
<dbReference type="SUPFAM" id="SSF81301">
    <property type="entry name" value="Nucleotidyltransferase"/>
    <property type="match status" value="1"/>
</dbReference>
<name>A0A4E0RBV0_FASHE</name>
<gene>
    <name evidence="3" type="ORF">D915_005220</name>
</gene>
<dbReference type="EMBL" id="JXXN02001875">
    <property type="protein sequence ID" value="THD23914.1"/>
    <property type="molecule type" value="Genomic_DNA"/>
</dbReference>
<organism evidence="3 4">
    <name type="scientific">Fasciola hepatica</name>
    <name type="common">Liver fluke</name>
    <dbReference type="NCBI Taxonomy" id="6192"/>
    <lineage>
        <taxon>Eukaryota</taxon>
        <taxon>Metazoa</taxon>
        <taxon>Spiralia</taxon>
        <taxon>Lophotrochozoa</taxon>
        <taxon>Platyhelminthes</taxon>
        <taxon>Trematoda</taxon>
        <taxon>Digenea</taxon>
        <taxon>Plagiorchiida</taxon>
        <taxon>Echinostomata</taxon>
        <taxon>Echinostomatoidea</taxon>
        <taxon>Fasciolidae</taxon>
        <taxon>Fasciola</taxon>
    </lineage>
</organism>
<reference evidence="3" key="1">
    <citation type="submission" date="2019-03" db="EMBL/GenBank/DDBJ databases">
        <title>Improved annotation for the trematode Fasciola hepatica.</title>
        <authorList>
            <person name="Choi Y.-J."/>
            <person name="Martin J."/>
            <person name="Mitreva M."/>
        </authorList>
    </citation>
    <scope>NUCLEOTIDE SEQUENCE [LARGE SCALE GENOMIC DNA]</scope>
</reference>
<evidence type="ECO:0000313" key="3">
    <source>
        <dbReference type="EMBL" id="THD23914.1"/>
    </source>
</evidence>
<feature type="region of interest" description="Disordered" evidence="1">
    <location>
        <begin position="1"/>
        <end position="35"/>
    </location>
</feature>
<comment type="caution">
    <text evidence="3">The sequence shown here is derived from an EMBL/GenBank/DDBJ whole genome shotgun (WGS) entry which is preliminary data.</text>
</comment>
<accession>A0A4E0RBV0</accession>
<dbReference type="AlphaFoldDB" id="A0A4E0RBV0"/>
<dbReference type="Proteomes" id="UP000230066">
    <property type="component" value="Unassembled WGS sequence"/>
</dbReference>
<keyword evidence="4" id="KW-1185">Reference proteome</keyword>
<dbReference type="GO" id="GO:0016779">
    <property type="term" value="F:nucleotidyltransferase activity"/>
    <property type="evidence" value="ECO:0007669"/>
    <property type="project" value="InterPro"/>
</dbReference>
<dbReference type="InterPro" id="IPR043519">
    <property type="entry name" value="NT_sf"/>
</dbReference>
<protein>
    <recommendedName>
        <fullName evidence="2">Terminal uridylyltransferase 4/7 nucleotidyltransferase domain-containing protein</fullName>
    </recommendedName>
</protein>
<dbReference type="Pfam" id="PF19088">
    <property type="entry name" value="TUTase"/>
    <property type="match status" value="1"/>
</dbReference>
<sequence>MNDFPQDVPFPQTQNRRKPKKRRSDAPYGSDGVDTSIPVETLAHMNENQIYLRAGQSKQTAHIVSVLLHLPPITDAHRLVLNQTLETASQGVLIGNEELKRRQQFADHLVRWLEHCLPDLKLSRTGSTWTGLALIDSDVNLDVSYQSTTSNDQSEHTVTRITSQKSLPQTLVSDSTVERGPGLGYLLMRLFNLLKTHASVDLPKPSNTTTIPSPDTEITGNVKGNAETRLDVTPEIYW</sequence>
<feature type="domain" description="Terminal uridylyltransferase 4/7 nucleotidyltransferase" evidence="2">
    <location>
        <begin position="66"/>
        <end position="151"/>
    </location>
</feature>
<evidence type="ECO:0000256" key="1">
    <source>
        <dbReference type="SAM" id="MobiDB-lite"/>
    </source>
</evidence>
<evidence type="ECO:0000313" key="4">
    <source>
        <dbReference type="Proteomes" id="UP000230066"/>
    </source>
</evidence>